<dbReference type="PANTHER" id="PTHR43649">
    <property type="entry name" value="ARABINOSE-BINDING PROTEIN-RELATED"/>
    <property type="match status" value="1"/>
</dbReference>
<name>A0A2S6IEK8_9ACTN</name>
<feature type="signal peptide" evidence="4">
    <location>
        <begin position="1"/>
        <end position="25"/>
    </location>
</feature>
<protein>
    <submittedName>
        <fullName evidence="5">Multiple sugar transport system substrate-binding protein</fullName>
    </submittedName>
</protein>
<comment type="caution">
    <text evidence="5">The sequence shown here is derived from an EMBL/GenBank/DDBJ whole genome shotgun (WGS) entry which is preliminary data.</text>
</comment>
<organism evidence="5 6">
    <name type="scientific">Kineococcus xinjiangensis</name>
    <dbReference type="NCBI Taxonomy" id="512762"/>
    <lineage>
        <taxon>Bacteria</taxon>
        <taxon>Bacillati</taxon>
        <taxon>Actinomycetota</taxon>
        <taxon>Actinomycetes</taxon>
        <taxon>Kineosporiales</taxon>
        <taxon>Kineosporiaceae</taxon>
        <taxon>Kineococcus</taxon>
    </lineage>
</organism>
<dbReference type="AlphaFoldDB" id="A0A2S6IEK8"/>
<evidence type="ECO:0000256" key="4">
    <source>
        <dbReference type="SAM" id="SignalP"/>
    </source>
</evidence>
<dbReference type="GO" id="GO:0055085">
    <property type="term" value="P:transmembrane transport"/>
    <property type="evidence" value="ECO:0007669"/>
    <property type="project" value="InterPro"/>
</dbReference>
<dbReference type="InterPro" id="IPR006061">
    <property type="entry name" value="SBP_1_CS"/>
</dbReference>
<evidence type="ECO:0000313" key="5">
    <source>
        <dbReference type="EMBL" id="PPK92641.1"/>
    </source>
</evidence>
<dbReference type="Pfam" id="PF01547">
    <property type="entry name" value="SBP_bac_1"/>
    <property type="match status" value="1"/>
</dbReference>
<sequence>MNELGRRTLLRSVALLGALSLSVTACGDSGADTAAQGGDATAGGKAGGKLTVWAWDGTVEDVAANFEKENPGVDVEVVNAGTGNDQYTALQNAISAGSGVPDVAQVEYYAIPQFALGKSLADLAGFGADELDGTFTPGPWNSVRMGGDAVYGLPLDSGPMALFYNKEVFDKHQVPVPTTWDEYVEAARKIHAADPNVYIAADSGDAGFTTSMIWQAGGQPYQVDGTTVSIDLQDEGSKRFAETWQQLIDEDLLSDISPWSDEWYKALGDGTLATLPTGAWMPGNFASGVPDGKGKWAVAPLPQWEAGATASAENGGSSLAVLEAGKNKELAYQFVEYAAAGDGVATRIEGGAFPATTEHLSDPEFLEAPFEYFGGQQANKILAESAANVVPGWSYLPFQVYANSVYNDHVGKAYLGETTLADGLQQWGAASETYGKDQGFTVK</sequence>
<dbReference type="SUPFAM" id="SSF53850">
    <property type="entry name" value="Periplasmic binding protein-like II"/>
    <property type="match status" value="1"/>
</dbReference>
<keyword evidence="2" id="KW-0813">Transport</keyword>
<proteinExistence type="inferred from homology"/>
<dbReference type="PANTHER" id="PTHR43649:SF14">
    <property type="entry name" value="BLR3389 PROTEIN"/>
    <property type="match status" value="1"/>
</dbReference>
<dbReference type="Proteomes" id="UP000239485">
    <property type="component" value="Unassembled WGS sequence"/>
</dbReference>
<evidence type="ECO:0000256" key="3">
    <source>
        <dbReference type="ARBA" id="ARBA00022729"/>
    </source>
</evidence>
<dbReference type="OrthoDB" id="2515046at2"/>
<accession>A0A2S6IEK8</accession>
<feature type="chain" id="PRO_5038661741" evidence="4">
    <location>
        <begin position="26"/>
        <end position="443"/>
    </location>
</feature>
<evidence type="ECO:0000256" key="2">
    <source>
        <dbReference type="ARBA" id="ARBA00022448"/>
    </source>
</evidence>
<dbReference type="CDD" id="cd13585">
    <property type="entry name" value="PBP2_TMBP_like"/>
    <property type="match status" value="1"/>
</dbReference>
<evidence type="ECO:0000256" key="1">
    <source>
        <dbReference type="ARBA" id="ARBA00008520"/>
    </source>
</evidence>
<dbReference type="Gene3D" id="3.40.190.10">
    <property type="entry name" value="Periplasmic binding protein-like II"/>
    <property type="match status" value="3"/>
</dbReference>
<dbReference type="PROSITE" id="PS01037">
    <property type="entry name" value="SBP_BACTERIAL_1"/>
    <property type="match status" value="1"/>
</dbReference>
<dbReference type="RefSeq" id="WP_104434485.1">
    <property type="nucleotide sequence ID" value="NZ_PTJD01000013.1"/>
</dbReference>
<dbReference type="EMBL" id="PTJD01000013">
    <property type="protein sequence ID" value="PPK92641.1"/>
    <property type="molecule type" value="Genomic_DNA"/>
</dbReference>
<dbReference type="InterPro" id="IPR050490">
    <property type="entry name" value="Bact_solute-bd_prot1"/>
</dbReference>
<reference evidence="5 6" key="1">
    <citation type="submission" date="2018-02" db="EMBL/GenBank/DDBJ databases">
        <title>Genomic Encyclopedia of Archaeal and Bacterial Type Strains, Phase II (KMG-II): from individual species to whole genera.</title>
        <authorList>
            <person name="Goeker M."/>
        </authorList>
    </citation>
    <scope>NUCLEOTIDE SEQUENCE [LARGE SCALE GENOMIC DNA]</scope>
    <source>
        <strain evidence="5 6">DSM 22857</strain>
    </source>
</reference>
<dbReference type="PROSITE" id="PS51257">
    <property type="entry name" value="PROKAR_LIPOPROTEIN"/>
    <property type="match status" value="1"/>
</dbReference>
<gene>
    <name evidence="5" type="ORF">CLV92_11370</name>
</gene>
<dbReference type="InterPro" id="IPR006059">
    <property type="entry name" value="SBP"/>
</dbReference>
<keyword evidence="6" id="KW-1185">Reference proteome</keyword>
<keyword evidence="5" id="KW-0762">Sugar transport</keyword>
<comment type="similarity">
    <text evidence="1">Belongs to the bacterial solute-binding protein 1 family.</text>
</comment>
<evidence type="ECO:0000313" key="6">
    <source>
        <dbReference type="Proteomes" id="UP000239485"/>
    </source>
</evidence>
<keyword evidence="3 4" id="KW-0732">Signal</keyword>